<feature type="non-terminal residue" evidence="2">
    <location>
        <position position="1"/>
    </location>
</feature>
<dbReference type="Proteomes" id="UP001153678">
    <property type="component" value="Unassembled WGS sequence"/>
</dbReference>
<dbReference type="GO" id="GO:0004674">
    <property type="term" value="F:protein serine/threonine kinase activity"/>
    <property type="evidence" value="ECO:0007669"/>
    <property type="project" value="TreeGrafter"/>
</dbReference>
<dbReference type="InterPro" id="IPR011009">
    <property type="entry name" value="Kinase-like_dom_sf"/>
</dbReference>
<dbReference type="EMBL" id="CAMKVN010004539">
    <property type="protein sequence ID" value="CAI2187275.1"/>
    <property type="molecule type" value="Genomic_DNA"/>
</dbReference>
<gene>
    <name evidence="2" type="ORF">FWILDA_LOCUS12996</name>
</gene>
<proteinExistence type="predicted"/>
<evidence type="ECO:0000259" key="1">
    <source>
        <dbReference type="PROSITE" id="PS50011"/>
    </source>
</evidence>
<dbReference type="SUPFAM" id="SSF56112">
    <property type="entry name" value="Protein kinase-like (PK-like)"/>
    <property type="match status" value="1"/>
</dbReference>
<organism evidence="2 3">
    <name type="scientific">Funneliformis geosporum</name>
    <dbReference type="NCBI Taxonomy" id="1117311"/>
    <lineage>
        <taxon>Eukaryota</taxon>
        <taxon>Fungi</taxon>
        <taxon>Fungi incertae sedis</taxon>
        <taxon>Mucoromycota</taxon>
        <taxon>Glomeromycotina</taxon>
        <taxon>Glomeromycetes</taxon>
        <taxon>Glomerales</taxon>
        <taxon>Glomeraceae</taxon>
        <taxon>Funneliformis</taxon>
    </lineage>
</organism>
<dbReference type="Pfam" id="PF00069">
    <property type="entry name" value="Pkinase"/>
    <property type="match status" value="1"/>
</dbReference>
<dbReference type="PANTHER" id="PTHR44167:SF24">
    <property type="entry name" value="SERINE_THREONINE-PROTEIN KINASE CHK2"/>
    <property type="match status" value="1"/>
</dbReference>
<accession>A0A9W4X105</accession>
<dbReference type="PROSITE" id="PS50011">
    <property type="entry name" value="PROTEIN_KINASE_DOM"/>
    <property type="match status" value="1"/>
</dbReference>
<dbReference type="Gene3D" id="1.10.510.10">
    <property type="entry name" value="Transferase(Phosphotransferase) domain 1"/>
    <property type="match status" value="1"/>
</dbReference>
<name>A0A9W4X105_9GLOM</name>
<dbReference type="GO" id="GO:0005634">
    <property type="term" value="C:nucleus"/>
    <property type="evidence" value="ECO:0007669"/>
    <property type="project" value="TreeGrafter"/>
</dbReference>
<protein>
    <submittedName>
        <fullName evidence="2">6241_t:CDS:1</fullName>
    </submittedName>
</protein>
<reference evidence="2" key="1">
    <citation type="submission" date="2022-08" db="EMBL/GenBank/DDBJ databases">
        <authorList>
            <person name="Kallberg Y."/>
            <person name="Tangrot J."/>
            <person name="Rosling A."/>
        </authorList>
    </citation>
    <scope>NUCLEOTIDE SEQUENCE</scope>
    <source>
        <strain evidence="2">Wild A</strain>
    </source>
</reference>
<sequence>MENGMSSLPDLELIKYLFAKPGLLLKHKFAYQLASAVSYLHEEEIVHRDLHSNNILIYQHAIKLADFGLSKRIEEATKKHSEVFGRWRAVMGDINPFYVKDEEYGVSLAINILQGLIESVIPGTPEYYVNIYT</sequence>
<dbReference type="InterPro" id="IPR000719">
    <property type="entry name" value="Prot_kinase_dom"/>
</dbReference>
<feature type="domain" description="Protein kinase" evidence="1">
    <location>
        <begin position="1"/>
        <end position="133"/>
    </location>
</feature>
<evidence type="ECO:0000313" key="3">
    <source>
        <dbReference type="Proteomes" id="UP001153678"/>
    </source>
</evidence>
<dbReference type="AlphaFoldDB" id="A0A9W4X105"/>
<dbReference type="PANTHER" id="PTHR44167">
    <property type="entry name" value="OVARIAN-SPECIFIC SERINE/THREONINE-PROTEIN KINASE LOK-RELATED"/>
    <property type="match status" value="1"/>
</dbReference>
<keyword evidence="3" id="KW-1185">Reference proteome</keyword>
<dbReference type="OrthoDB" id="2442372at2759"/>
<dbReference type="GO" id="GO:0044773">
    <property type="term" value="P:mitotic DNA damage checkpoint signaling"/>
    <property type="evidence" value="ECO:0007669"/>
    <property type="project" value="TreeGrafter"/>
</dbReference>
<evidence type="ECO:0000313" key="2">
    <source>
        <dbReference type="EMBL" id="CAI2187275.1"/>
    </source>
</evidence>
<comment type="caution">
    <text evidence="2">The sequence shown here is derived from an EMBL/GenBank/DDBJ whole genome shotgun (WGS) entry which is preliminary data.</text>
</comment>
<dbReference type="GO" id="GO:0005524">
    <property type="term" value="F:ATP binding"/>
    <property type="evidence" value="ECO:0007669"/>
    <property type="project" value="InterPro"/>
</dbReference>